<dbReference type="Proteomes" id="UP001595758">
    <property type="component" value="Unassembled WGS sequence"/>
</dbReference>
<sequence length="375" mass="42540">MSKPNDWHFARPLLAKKYLDLFEIGLTSARGLFARRRMGKTEFLKKDFIPAAEKAGYLVVYISLWELEMDPATAFVAEFYKVLEPKGFSRIWASLNKPITIKRLKASGKIPGIGEGQLEADLSDSKRIAGILLMEAMNAYDQKKYKLVLVIDEAQVLAYEENASFAHALRAALDVRKESIKVIFAGSSENTLRRMFGVASEPFYNWAPLEPFELLGNDFVEAMVNRVNNISKFPLKLDEALQAFEQLKNTPEFLRRYIEYYLSNPEQGSSSALAYTKEKVFSDKHFKRQWDALLPADKVILSMIADGVSDLHGQSALKKIGESLGIGNNVNKNTAQNALRRLSNKNLITKVNYGIYQFEDEAFEDWVKHLDNDSD</sequence>
<keyword evidence="2" id="KW-1185">Reference proteome</keyword>
<evidence type="ECO:0008006" key="3">
    <source>
        <dbReference type="Google" id="ProtNLM"/>
    </source>
</evidence>
<organism evidence="1 2">
    <name type="scientific">Legionella dresdenensis</name>
    <dbReference type="NCBI Taxonomy" id="450200"/>
    <lineage>
        <taxon>Bacteria</taxon>
        <taxon>Pseudomonadati</taxon>
        <taxon>Pseudomonadota</taxon>
        <taxon>Gammaproteobacteria</taxon>
        <taxon>Legionellales</taxon>
        <taxon>Legionellaceae</taxon>
        <taxon>Legionella</taxon>
    </lineage>
</organism>
<dbReference type="SUPFAM" id="SSF52540">
    <property type="entry name" value="P-loop containing nucleoside triphosphate hydrolases"/>
    <property type="match status" value="1"/>
</dbReference>
<dbReference type="EMBL" id="JBHSAB010000014">
    <property type="protein sequence ID" value="MFC3908816.1"/>
    <property type="molecule type" value="Genomic_DNA"/>
</dbReference>
<evidence type="ECO:0000313" key="1">
    <source>
        <dbReference type="EMBL" id="MFC3908816.1"/>
    </source>
</evidence>
<name>A0ABV8CF71_9GAMM</name>
<proteinExistence type="predicted"/>
<dbReference type="PANTHER" id="PTHR34301:SF8">
    <property type="entry name" value="ATPASE DOMAIN-CONTAINING PROTEIN"/>
    <property type="match status" value="1"/>
</dbReference>
<accession>A0ABV8CF71</accession>
<evidence type="ECO:0000313" key="2">
    <source>
        <dbReference type="Proteomes" id="UP001595758"/>
    </source>
</evidence>
<comment type="caution">
    <text evidence="1">The sequence shown here is derived from an EMBL/GenBank/DDBJ whole genome shotgun (WGS) entry which is preliminary data.</text>
</comment>
<dbReference type="PANTHER" id="PTHR34301">
    <property type="entry name" value="DNA-BINDING PROTEIN-RELATED"/>
    <property type="match status" value="1"/>
</dbReference>
<dbReference type="RefSeq" id="WP_382342447.1">
    <property type="nucleotide sequence ID" value="NZ_JBHSAB010000014.1"/>
</dbReference>
<gene>
    <name evidence="1" type="ORF">ACFORL_06965</name>
</gene>
<reference evidence="2" key="1">
    <citation type="journal article" date="2019" name="Int. J. Syst. Evol. Microbiol.">
        <title>The Global Catalogue of Microorganisms (GCM) 10K type strain sequencing project: providing services to taxonomists for standard genome sequencing and annotation.</title>
        <authorList>
            <consortium name="The Broad Institute Genomics Platform"/>
            <consortium name="The Broad Institute Genome Sequencing Center for Infectious Disease"/>
            <person name="Wu L."/>
            <person name="Ma J."/>
        </authorList>
    </citation>
    <scope>NUCLEOTIDE SEQUENCE [LARGE SCALE GENOMIC DNA]</scope>
    <source>
        <strain evidence="2">CCUG 59858</strain>
    </source>
</reference>
<dbReference type="InterPro" id="IPR027417">
    <property type="entry name" value="P-loop_NTPase"/>
</dbReference>
<dbReference type="Gene3D" id="3.40.50.300">
    <property type="entry name" value="P-loop containing nucleotide triphosphate hydrolases"/>
    <property type="match status" value="1"/>
</dbReference>
<protein>
    <recommendedName>
        <fullName evidence="3">Archaeal ATPase</fullName>
    </recommendedName>
</protein>